<keyword evidence="2" id="KW-1185">Reference proteome</keyword>
<organism evidence="1 2">
    <name type="scientific">Nitrospira moscoviensis</name>
    <dbReference type="NCBI Taxonomy" id="42253"/>
    <lineage>
        <taxon>Bacteria</taxon>
        <taxon>Pseudomonadati</taxon>
        <taxon>Nitrospirota</taxon>
        <taxon>Nitrospiria</taxon>
        <taxon>Nitrospirales</taxon>
        <taxon>Nitrospiraceae</taxon>
        <taxon>Nitrospira</taxon>
    </lineage>
</organism>
<dbReference type="Gene3D" id="3.30.160.250">
    <property type="match status" value="1"/>
</dbReference>
<dbReference type="PANTHER" id="PTHR34504">
    <property type="entry name" value="ANTITOXIN HICB"/>
    <property type="match status" value="1"/>
</dbReference>
<sequence length="81" mass="8757">MRPLQQTIKAVIRSGDEGGYMAECVEVAVVTQGRTIDETVANLKEAVALHLEGEAPAMFGLRERPTLVITLEVDPTYAQAS</sequence>
<name>A0A0K2GJM5_NITMO</name>
<dbReference type="SUPFAM" id="SSF143100">
    <property type="entry name" value="TTHA1013/TTHA0281-like"/>
    <property type="match status" value="1"/>
</dbReference>
<dbReference type="KEGG" id="nmv:NITMOv2_4787"/>
<dbReference type="PATRIC" id="fig|42253.5.peg.4720"/>
<gene>
    <name evidence="1" type="ORF">NITMOv2_4787</name>
</gene>
<proteinExistence type="predicted"/>
<reference evidence="1 2" key="1">
    <citation type="journal article" date="2015" name="Proc. Natl. Acad. Sci. U.S.A.">
        <title>Expanded metabolic versatility of ubiquitous nitrite-oxidizing bacteria from the genus Nitrospira.</title>
        <authorList>
            <person name="Koch H."/>
            <person name="Lucker S."/>
            <person name="Albertsen M."/>
            <person name="Kitzinger K."/>
            <person name="Herbold C."/>
            <person name="Spieck E."/>
            <person name="Nielsen P.H."/>
            <person name="Wagner M."/>
            <person name="Daims H."/>
        </authorList>
    </citation>
    <scope>NUCLEOTIDE SEQUENCE [LARGE SCALE GENOMIC DNA]</scope>
    <source>
        <strain evidence="1 2">NSP M-1</strain>
    </source>
</reference>
<evidence type="ECO:0000313" key="1">
    <source>
        <dbReference type="EMBL" id="ALA61155.1"/>
    </source>
</evidence>
<dbReference type="RefSeq" id="WP_053381857.1">
    <property type="nucleotide sequence ID" value="NZ_CP011801.1"/>
</dbReference>
<dbReference type="Proteomes" id="UP000069205">
    <property type="component" value="Chromosome"/>
</dbReference>
<evidence type="ECO:0008006" key="3">
    <source>
        <dbReference type="Google" id="ProtNLM"/>
    </source>
</evidence>
<dbReference type="OrthoDB" id="495685at2"/>
<dbReference type="AlphaFoldDB" id="A0A0K2GJM5"/>
<dbReference type="PANTHER" id="PTHR34504:SF2">
    <property type="entry name" value="UPF0150 PROTEIN SSL0259"/>
    <property type="match status" value="1"/>
</dbReference>
<protein>
    <recommendedName>
        <fullName evidence="3">HicB-like antitoxin of toxin-antitoxin system domain-containing protein</fullName>
    </recommendedName>
</protein>
<accession>A0A0K2GJM5</accession>
<dbReference type="InterPro" id="IPR035069">
    <property type="entry name" value="TTHA1013/TTHA0281-like"/>
</dbReference>
<dbReference type="STRING" id="42253.NITMOv2_4787"/>
<dbReference type="EMBL" id="CP011801">
    <property type="protein sequence ID" value="ALA61155.1"/>
    <property type="molecule type" value="Genomic_DNA"/>
</dbReference>
<dbReference type="InterPro" id="IPR051404">
    <property type="entry name" value="TA_system_antitoxin"/>
</dbReference>
<evidence type="ECO:0000313" key="2">
    <source>
        <dbReference type="Proteomes" id="UP000069205"/>
    </source>
</evidence>